<feature type="signal peptide" evidence="2">
    <location>
        <begin position="1"/>
        <end position="21"/>
    </location>
</feature>
<proteinExistence type="predicted"/>
<comment type="caution">
    <text evidence="3">The sequence shown here is derived from an EMBL/GenBank/DDBJ whole genome shotgun (WGS) entry which is preliminary data.</text>
</comment>
<feature type="compositionally biased region" description="Low complexity" evidence="1">
    <location>
        <begin position="27"/>
        <end position="54"/>
    </location>
</feature>
<reference evidence="3 4" key="1">
    <citation type="submission" date="2024-09" db="EMBL/GenBank/DDBJ databases">
        <authorList>
            <person name="Sun Q."/>
            <person name="Mori K."/>
        </authorList>
    </citation>
    <scope>NUCLEOTIDE SEQUENCE [LARGE SCALE GENOMIC DNA]</scope>
    <source>
        <strain evidence="3 4">TBRC 5777</strain>
    </source>
</reference>
<evidence type="ECO:0000256" key="1">
    <source>
        <dbReference type="SAM" id="MobiDB-lite"/>
    </source>
</evidence>
<evidence type="ECO:0000313" key="4">
    <source>
        <dbReference type="Proteomes" id="UP001589865"/>
    </source>
</evidence>
<dbReference type="EMBL" id="JBHLUN010000001">
    <property type="protein sequence ID" value="MFC0406724.1"/>
    <property type="molecule type" value="Genomic_DNA"/>
</dbReference>
<name>A0ABV6JM73_9PROT</name>
<feature type="region of interest" description="Disordered" evidence="1">
    <location>
        <begin position="25"/>
        <end position="54"/>
    </location>
</feature>
<feature type="chain" id="PRO_5047459599" description="TIGR03016 family PEP-CTERM system-associated outer membrane protein" evidence="2">
    <location>
        <begin position="22"/>
        <end position="570"/>
    </location>
</feature>
<keyword evidence="2" id="KW-0732">Signal</keyword>
<gene>
    <name evidence="3" type="ORF">ACFFGY_00595</name>
</gene>
<dbReference type="RefSeq" id="WP_377042402.1">
    <property type="nucleotide sequence ID" value="NZ_JBHLUN010000001.1"/>
</dbReference>
<evidence type="ECO:0000256" key="2">
    <source>
        <dbReference type="SAM" id="SignalP"/>
    </source>
</evidence>
<sequence length="570" mass="60311">MLASRWFALGTALALASQAHAEPPLPLLSEPSLPVDATAPEPGSGTTAGTGAAAGPFTLPQAADSGTVRLDAANFPYGVVAPPPEPSGRGWSITPSLGLELLATDNLYQSHTNRRADFVTSVVPGLLLSVDTSRLRGLLNYEPSIEFHVARGEQNRVDQNFNGQVLATVVPDSVFLDIRGAGATQAASGGYAPQGLAVTDRNNRVQTSSVQISPYFVHRFGGLGTVQIGYAFQAVSQDIGGNGIGGGRDDGGFTPNGQRYFSDQDFTAHEFYAVGRTGENFGPLAFQTRLDSTSYDGTGVLDGAYRRIASVEARYAVTRTILALVEGGYEGQRYRGVPGIEISEPVWAVGGRLNFSPDSWITAKYGHHDGFNSATVDAVIGVGGRTQIFANYAERLTTNAQRAVDLLAATTLDEQGNPVDSETGAPTAQPFADSFLGVQSNLFRVRRGAISVSQTWPRDRITLTLSREDRQPVSVEAGTTAFSQRGTSGSLTWSHDLTPATSTVGSVQYGRFNSPGSGRGDVFSASAALVTQLMPRLSAFAQYALTTRGDDYASGRALQNVVLVGLRQTF</sequence>
<protein>
    <recommendedName>
        <fullName evidence="5">TIGR03016 family PEP-CTERM system-associated outer membrane protein</fullName>
    </recommendedName>
</protein>
<dbReference type="Proteomes" id="UP001589865">
    <property type="component" value="Unassembled WGS sequence"/>
</dbReference>
<evidence type="ECO:0000313" key="3">
    <source>
        <dbReference type="EMBL" id="MFC0406724.1"/>
    </source>
</evidence>
<accession>A0ABV6JM73</accession>
<organism evidence="3 4">
    <name type="scientific">Roseomonas elaeocarpi</name>
    <dbReference type="NCBI Taxonomy" id="907779"/>
    <lineage>
        <taxon>Bacteria</taxon>
        <taxon>Pseudomonadati</taxon>
        <taxon>Pseudomonadota</taxon>
        <taxon>Alphaproteobacteria</taxon>
        <taxon>Acetobacterales</taxon>
        <taxon>Roseomonadaceae</taxon>
        <taxon>Roseomonas</taxon>
    </lineage>
</organism>
<keyword evidence="4" id="KW-1185">Reference proteome</keyword>
<evidence type="ECO:0008006" key="5">
    <source>
        <dbReference type="Google" id="ProtNLM"/>
    </source>
</evidence>